<sequence>MFYLKTSTFEMDPDVDKEKPKFCRSKADLAQHLGFSSEAAFDEWHTGKLYHTHWVIFYQGLIQPIREEAKRTGAKIPRSFDLTTVEIAEYDGEISGRARYSRRWLDFSSFNRLDWYAWLFHTLRVDNSVQFNGIFYNKIGMRDHAKNCLLWSVIRFDVWQSSESRGRGPNIEHPAPKSPEMPPRKRRTLSKPNSIAQGINFKYIDSDDAEEEDPEVTEDDVDTLLPLNTNVAVHAEEQELINQTITTPAALSISEMIATSTTEQMTTAMDIMSLEAPQSSGMNIIQQLAPNSLGSLFE</sequence>
<dbReference type="AlphaFoldDB" id="A0A438NCV8"/>
<dbReference type="EMBL" id="NAJM01000007">
    <property type="protein sequence ID" value="RVX73613.1"/>
    <property type="molecule type" value="Genomic_DNA"/>
</dbReference>
<organism evidence="2 3">
    <name type="scientific">Exophiala mesophila</name>
    <name type="common">Black yeast-like fungus</name>
    <dbReference type="NCBI Taxonomy" id="212818"/>
    <lineage>
        <taxon>Eukaryota</taxon>
        <taxon>Fungi</taxon>
        <taxon>Dikarya</taxon>
        <taxon>Ascomycota</taxon>
        <taxon>Pezizomycotina</taxon>
        <taxon>Eurotiomycetes</taxon>
        <taxon>Chaetothyriomycetidae</taxon>
        <taxon>Chaetothyriales</taxon>
        <taxon>Herpotrichiellaceae</taxon>
        <taxon>Exophiala</taxon>
    </lineage>
</organism>
<feature type="region of interest" description="Disordered" evidence="1">
    <location>
        <begin position="163"/>
        <end position="191"/>
    </location>
</feature>
<evidence type="ECO:0000313" key="3">
    <source>
        <dbReference type="Proteomes" id="UP000288859"/>
    </source>
</evidence>
<name>A0A438NCV8_EXOME</name>
<dbReference type="Proteomes" id="UP000288859">
    <property type="component" value="Unassembled WGS sequence"/>
</dbReference>
<comment type="caution">
    <text evidence="2">The sequence shown here is derived from an EMBL/GenBank/DDBJ whole genome shotgun (WGS) entry which is preliminary data.</text>
</comment>
<gene>
    <name evidence="2" type="ORF">B0A52_02502</name>
</gene>
<evidence type="ECO:0000313" key="2">
    <source>
        <dbReference type="EMBL" id="RVX73613.1"/>
    </source>
</evidence>
<evidence type="ECO:0000256" key="1">
    <source>
        <dbReference type="SAM" id="MobiDB-lite"/>
    </source>
</evidence>
<proteinExistence type="predicted"/>
<reference evidence="2 3" key="1">
    <citation type="submission" date="2017-03" db="EMBL/GenBank/DDBJ databases">
        <title>Genomes of endolithic fungi from Antarctica.</title>
        <authorList>
            <person name="Coleine C."/>
            <person name="Masonjones S."/>
            <person name="Stajich J.E."/>
        </authorList>
    </citation>
    <scope>NUCLEOTIDE SEQUENCE [LARGE SCALE GENOMIC DNA]</scope>
    <source>
        <strain evidence="2 3">CCFEE 6314</strain>
    </source>
</reference>
<protein>
    <submittedName>
        <fullName evidence="2">Uncharacterized protein</fullName>
    </submittedName>
</protein>
<accession>A0A438NCV8</accession>